<dbReference type="Proteomes" id="UP000220158">
    <property type="component" value="Chromosome 12"/>
</dbReference>
<dbReference type="PROSITE" id="PS51508">
    <property type="entry name" value="CKK"/>
    <property type="match status" value="1"/>
</dbReference>
<protein>
    <recommendedName>
        <fullName evidence="2">CKK domain-containing protein</fullName>
    </recommendedName>
</protein>
<dbReference type="GO" id="GO:0008017">
    <property type="term" value="F:microtubule binding"/>
    <property type="evidence" value="ECO:0007669"/>
    <property type="project" value="InterPro"/>
</dbReference>
<dbReference type="GeneID" id="39737317"/>
<dbReference type="EMBL" id="LN835307">
    <property type="protein sequence ID" value="CRH01190.1"/>
    <property type="molecule type" value="Genomic_DNA"/>
</dbReference>
<reference evidence="3 4" key="1">
    <citation type="submission" date="2015-04" db="EMBL/GenBank/DDBJ databases">
        <authorList>
            <consortium name="Pathogen Informatics"/>
        </authorList>
    </citation>
    <scope>NUCLEOTIDE SEQUENCE [LARGE SCALE GENOMIC DNA]</scope>
    <source>
        <strain evidence="3 4">SGS1</strain>
    </source>
</reference>
<dbReference type="RefSeq" id="XP_028534191.1">
    <property type="nucleotide sequence ID" value="XM_028677842.1"/>
</dbReference>
<evidence type="ECO:0000259" key="2">
    <source>
        <dbReference type="PROSITE" id="PS51508"/>
    </source>
</evidence>
<evidence type="ECO:0000313" key="3">
    <source>
        <dbReference type="EMBL" id="CRH01190.1"/>
    </source>
</evidence>
<sequence>MSENDKNKEVLMNRSHVSKKYLSKNEKDTDLAFHIDYETLLKNCKHKEKYIDLNLEINYNLEEIMENKDNIKKCIHVHDIIDDENLYRKKSNEDNIKNNKYYYDNNLYFDINNKISPLYYEREKENKDTTNKNLHYENNYNDENSSSYSNDSYCSDITVNSSEEKKKSMNFSQRITYDNNELIHNLNLYNKIINYNIHNKKYEESSNNFSQMNKQKIENLDCYNSFFIKKSNNEKHSCHREKQKKIYSHDFCHNTINKKEMNSSFYLPNESKYTFNENNVDNSPTNLKFFKSSKSLNSIKMEEEILNKYEKILKVIKYLRKIKTKYPEIETIVSILSNHIKNITFKCEKMFDTRSQLNDFLKKIYIYQIFLLKKVVFKDQNIVKNNDSSKYHRNNAPRNRIRFISTDQQNLRDYSIVLEDSNKNIYSMLHHLDKNGSFNIQNKNIFEYIKTHDDKKLDKKDGIYRKRYENNYKGEYEDHEHEVLESKKEKLINRGDEEEMKDYIYSEYKKSTNIYNECQIEDENAKNIYEDVIKVNTNKYKYKNIYNNHEIDQKEKEKEKGYYHDCFMKDKYNEDNKYIYEIEENTKDKKKKVKKKNENILDVDHVLNKVIIQQKTENFTKLNEKDASHTKTLFEKLEQSNENCENKKNFININSNEYESNNPEIKDLYKNRNGKFFKHSAYKERDKLNLNALNLENNNPSFINRSSNEKDKKKSIDKEEKKTHILYYDINKELTAISNRESVIHALKYTLLDKPKNFTVLQNFLFKIDVELVEYKNFILLIAKDIREPHLEALYGLNDFSVFEKVYGKKVAPRFLVSSKVKIFYKYDKFYKRFKELTNVRDFSGITDAVQLI</sequence>
<dbReference type="VEuPathDB" id="PlasmoDB:PRELSG_1207300"/>
<name>A0A1J1H8S6_PLARL</name>
<accession>A0A1J1H8S6</accession>
<feature type="compositionally biased region" description="Low complexity" evidence="1">
    <location>
        <begin position="136"/>
        <end position="147"/>
    </location>
</feature>
<keyword evidence="4" id="KW-1185">Reference proteome</keyword>
<evidence type="ECO:0000256" key="1">
    <source>
        <dbReference type="SAM" id="MobiDB-lite"/>
    </source>
</evidence>
<dbReference type="KEGG" id="prel:PRELSG_1207300"/>
<dbReference type="InterPro" id="IPR014797">
    <property type="entry name" value="CKK_CAMSAP"/>
</dbReference>
<organism evidence="3 4">
    <name type="scientific">Plasmodium relictum</name>
    <dbReference type="NCBI Taxonomy" id="85471"/>
    <lineage>
        <taxon>Eukaryota</taxon>
        <taxon>Sar</taxon>
        <taxon>Alveolata</taxon>
        <taxon>Apicomplexa</taxon>
        <taxon>Aconoidasida</taxon>
        <taxon>Haemosporida</taxon>
        <taxon>Plasmodiidae</taxon>
        <taxon>Plasmodium</taxon>
        <taxon>Plasmodium (Haemamoeba)</taxon>
    </lineage>
</organism>
<proteinExistence type="predicted"/>
<dbReference type="OrthoDB" id="392726at2759"/>
<dbReference type="AlphaFoldDB" id="A0A1J1H8S6"/>
<dbReference type="SMART" id="SM01051">
    <property type="entry name" value="CAMSAP_CKK"/>
    <property type="match status" value="1"/>
</dbReference>
<feature type="region of interest" description="Disordered" evidence="1">
    <location>
        <begin position="126"/>
        <end position="147"/>
    </location>
</feature>
<gene>
    <name evidence="3" type="ORF">PRELSG_1207300</name>
</gene>
<evidence type="ECO:0000313" key="4">
    <source>
        <dbReference type="Proteomes" id="UP000220158"/>
    </source>
</evidence>
<feature type="domain" description="CKK" evidence="2">
    <location>
        <begin position="727"/>
        <end position="853"/>
    </location>
</feature>
<dbReference type="OMA" id="VLFYDIN"/>